<dbReference type="EMBL" id="KQ234232">
    <property type="protein sequence ID" value="KMZ81670.1"/>
    <property type="molecule type" value="Genomic_DNA"/>
</dbReference>
<protein>
    <submittedName>
        <fullName evidence="2">Uncharacterized protein</fullName>
    </submittedName>
</protein>
<dbReference type="AlphaFoldDB" id="A0A0J9SFE1"/>
<evidence type="ECO:0000313" key="3">
    <source>
        <dbReference type="Proteomes" id="UP000053562"/>
    </source>
</evidence>
<feature type="region of interest" description="Disordered" evidence="1">
    <location>
        <begin position="249"/>
        <end position="278"/>
    </location>
</feature>
<accession>A0A0J9SFE1</accession>
<evidence type="ECO:0000313" key="2">
    <source>
        <dbReference type="EMBL" id="KMZ81670.1"/>
    </source>
</evidence>
<reference evidence="2 3" key="1">
    <citation type="submission" date="2011-08" db="EMBL/GenBank/DDBJ databases">
        <title>The Genome Sequence of Plasmodium vivax India VII.</title>
        <authorList>
            <consortium name="The Broad Institute Genome Sequencing Platform"/>
            <consortium name="The Broad Institute Genome Sequencing Center for Infectious Disease"/>
            <person name="Neafsey D."/>
            <person name="Carlton J."/>
            <person name="Barnwell J."/>
            <person name="Collins W."/>
            <person name="Escalante A."/>
            <person name="Mullikin J."/>
            <person name="Saul A."/>
            <person name="Guigo R."/>
            <person name="Camara F."/>
            <person name="Young S.K."/>
            <person name="Zeng Q."/>
            <person name="Gargeya S."/>
            <person name="Fitzgerald M."/>
            <person name="Haas B."/>
            <person name="Abouelleil A."/>
            <person name="Alvarado L."/>
            <person name="Arachchi H.M."/>
            <person name="Berlin A."/>
            <person name="Brown A."/>
            <person name="Chapman S.B."/>
            <person name="Chen Z."/>
            <person name="Dunbar C."/>
            <person name="Freedman E."/>
            <person name="Gearin G."/>
            <person name="Gellesch M."/>
            <person name="Goldberg J."/>
            <person name="Griggs A."/>
            <person name="Gujja S."/>
            <person name="Heiman D."/>
            <person name="Howarth C."/>
            <person name="Larson L."/>
            <person name="Lui A."/>
            <person name="MacDonald P.J.P."/>
            <person name="Montmayeur A."/>
            <person name="Murphy C."/>
            <person name="Neiman D."/>
            <person name="Pearson M."/>
            <person name="Priest M."/>
            <person name="Roberts A."/>
            <person name="Saif S."/>
            <person name="Shea T."/>
            <person name="Shenoy N."/>
            <person name="Sisk P."/>
            <person name="Stolte C."/>
            <person name="Sykes S."/>
            <person name="Wortman J."/>
            <person name="Nusbaum C."/>
            <person name="Birren B."/>
        </authorList>
    </citation>
    <scope>NUCLEOTIDE SEQUENCE [LARGE SCALE GENOMIC DNA]</scope>
    <source>
        <strain evidence="2 3">India VII</strain>
    </source>
</reference>
<feature type="region of interest" description="Disordered" evidence="1">
    <location>
        <begin position="1"/>
        <end position="21"/>
    </location>
</feature>
<evidence type="ECO:0000256" key="1">
    <source>
        <dbReference type="SAM" id="MobiDB-lite"/>
    </source>
</evidence>
<sequence length="950" mass="105818">MWPLRGAHPCGGGRRTFSNTGEYSSSVSRVFNRLSEKLKGRSPEGGGDTTASLPRGGRTGGGPPHPDAITKQFEGAVSKMELSRMLGRDLSYCMNILSKLEHFRGHSFWERACNRLVKGHMLHRINTESYFIMANSLSRVDLLLGGDAQQRKGKKSERLAAGGGSPLCDSSPFGFVSFDGDVAVERGKSYHRVYSEIAFRFLLNLEAFHVDCISCVLNMFAKLNLREYNLLGYYLADYVLLAEFRRGEGKESPPQGGTHCQSNGKRPTKMSKFRSSSDGSERTTLLHVDGGSISKLVIILHSLAKLGVVHLEFLCLCCFFLRKHLMRLNSLDICNVMHAFAKLIPLCSGGKKQNRVGLLRRVRSEAFQAYLDTVLKCTQGYVPRYGSTAGVHNTYELLLRKDVEGKLKQFCSDFEGEVVKLTMQIGALLQREPVLGSLTALQVSSLSLSMAKLKLHFSGDSYGSSHAAFYAASYAIIRRAHHLWRDFSLQSIADFLFGVNEKNISDEQVTLLLCYQFVRLIHAKYCSSALMKRDSFSQNHLNVVRQNGERIYFFGRTHRRVHFLDAKECSLVVRIFQSLAKSEALGAVGAVEAVGAADADDSPGARFPYDVCAWGGMSGKLGGKLDSKLDDSSRGNSHDSFTVTSADQLVPPPWEKLNQYPSGANPTFSSFEESAHLIRWHTMRTLRHVIWQHWDLLPFESKCMLCYFSLHVLDFRFPMGGHTQLDGYPLGKTVPNSGDSFCLTCSGEMKVPKFPEGSILPQMGRSLFARLLFYVLESMDPNSLSEVTMRQIHFCILSFYLDVMGWTPEQHRGEARAATPPGDMPRSCCVTASEGTSTNESLGEMSPAKCIDEAFLCFSLGKLQKVNALLDLTRVRSCQQREMTLTSRTHVEVYNCLRRVVEDLNGSGERKRSVLHSSEVIVGPFVLDCVIEREEWERGITPSQHGAALA</sequence>
<dbReference type="OrthoDB" id="376859at2759"/>
<name>A0A0J9SFE1_PLAVI</name>
<proteinExistence type="predicted"/>
<organism evidence="2 3">
    <name type="scientific">Plasmodium vivax India VII</name>
    <dbReference type="NCBI Taxonomy" id="1077284"/>
    <lineage>
        <taxon>Eukaryota</taxon>
        <taxon>Sar</taxon>
        <taxon>Alveolata</taxon>
        <taxon>Apicomplexa</taxon>
        <taxon>Aconoidasida</taxon>
        <taxon>Haemosporida</taxon>
        <taxon>Plasmodiidae</taxon>
        <taxon>Plasmodium</taxon>
        <taxon>Plasmodium (Plasmodium)</taxon>
    </lineage>
</organism>
<feature type="region of interest" description="Disordered" evidence="1">
    <location>
        <begin position="36"/>
        <end position="67"/>
    </location>
</feature>
<gene>
    <name evidence="2" type="ORF">PVIIG_05036</name>
</gene>
<dbReference type="Proteomes" id="UP000053562">
    <property type="component" value="Unassembled WGS sequence"/>
</dbReference>